<dbReference type="PANTHER" id="PTHR43765:SF2">
    <property type="entry name" value="2-DEHYDROPANTOATE 2-REDUCTASE"/>
    <property type="match status" value="1"/>
</dbReference>
<evidence type="ECO:0000256" key="7">
    <source>
        <dbReference type="ARBA" id="ARBA00023002"/>
    </source>
</evidence>
<evidence type="ECO:0000313" key="14">
    <source>
        <dbReference type="Proteomes" id="UP000827084"/>
    </source>
</evidence>
<dbReference type="Pfam" id="PF02558">
    <property type="entry name" value="ApbA"/>
    <property type="match status" value="1"/>
</dbReference>
<dbReference type="EC" id="1.1.1.169" evidence="3 10"/>
<proteinExistence type="inferred from homology"/>
<evidence type="ECO:0000256" key="4">
    <source>
        <dbReference type="ARBA" id="ARBA00019465"/>
    </source>
</evidence>
<evidence type="ECO:0000256" key="5">
    <source>
        <dbReference type="ARBA" id="ARBA00022655"/>
    </source>
</evidence>
<protein>
    <recommendedName>
        <fullName evidence="4 10">2-dehydropantoate 2-reductase</fullName>
        <ecNumber evidence="3 10">1.1.1.169</ecNumber>
    </recommendedName>
    <alternativeName>
        <fullName evidence="8 10">Ketopantoate reductase</fullName>
    </alternativeName>
</protein>
<comment type="function">
    <text evidence="10">Catalyzes the NADPH-dependent reduction of ketopantoate into pantoic acid.</text>
</comment>
<dbReference type="SUPFAM" id="SSF48179">
    <property type="entry name" value="6-phosphogluconate dehydrogenase C-terminal domain-like"/>
    <property type="match status" value="1"/>
</dbReference>
<evidence type="ECO:0000256" key="1">
    <source>
        <dbReference type="ARBA" id="ARBA00004994"/>
    </source>
</evidence>
<evidence type="ECO:0000256" key="2">
    <source>
        <dbReference type="ARBA" id="ARBA00007870"/>
    </source>
</evidence>
<dbReference type="Pfam" id="PF08546">
    <property type="entry name" value="ApbA_C"/>
    <property type="match status" value="1"/>
</dbReference>
<evidence type="ECO:0000256" key="10">
    <source>
        <dbReference type="RuleBase" id="RU362068"/>
    </source>
</evidence>
<gene>
    <name evidence="13" type="ORF">K3G22_03650</name>
</gene>
<evidence type="ECO:0000256" key="9">
    <source>
        <dbReference type="ARBA" id="ARBA00048793"/>
    </source>
</evidence>
<accession>A0ABX8XE71</accession>
<dbReference type="InterPro" id="IPR013328">
    <property type="entry name" value="6PGD_dom2"/>
</dbReference>
<evidence type="ECO:0000256" key="6">
    <source>
        <dbReference type="ARBA" id="ARBA00022857"/>
    </source>
</evidence>
<dbReference type="GeneID" id="67442323"/>
<keyword evidence="6 10" id="KW-0521">NADP</keyword>
<dbReference type="InterPro" id="IPR013332">
    <property type="entry name" value="KPR_N"/>
</dbReference>
<comment type="similarity">
    <text evidence="2 10">Belongs to the ketopantoate reductase family.</text>
</comment>
<feature type="domain" description="Ketopantoate reductase N-terminal" evidence="11">
    <location>
        <begin position="8"/>
        <end position="162"/>
    </location>
</feature>
<evidence type="ECO:0000256" key="8">
    <source>
        <dbReference type="ARBA" id="ARBA00032024"/>
    </source>
</evidence>
<dbReference type="Proteomes" id="UP000827084">
    <property type="component" value="Chromosome"/>
</dbReference>
<organism evidence="13 14">
    <name type="scientific">Shewanella putrefaciens</name>
    <name type="common">Pseudomonas putrefaciens</name>
    <dbReference type="NCBI Taxonomy" id="24"/>
    <lineage>
        <taxon>Bacteria</taxon>
        <taxon>Pseudomonadati</taxon>
        <taxon>Pseudomonadota</taxon>
        <taxon>Gammaproteobacteria</taxon>
        <taxon>Alteromonadales</taxon>
        <taxon>Shewanellaceae</taxon>
        <taxon>Shewanella</taxon>
    </lineage>
</organism>
<comment type="catalytic activity">
    <reaction evidence="9 10">
        <text>(R)-pantoate + NADP(+) = 2-dehydropantoate + NADPH + H(+)</text>
        <dbReference type="Rhea" id="RHEA:16233"/>
        <dbReference type="ChEBI" id="CHEBI:11561"/>
        <dbReference type="ChEBI" id="CHEBI:15378"/>
        <dbReference type="ChEBI" id="CHEBI:15980"/>
        <dbReference type="ChEBI" id="CHEBI:57783"/>
        <dbReference type="ChEBI" id="CHEBI:58349"/>
        <dbReference type="EC" id="1.1.1.169"/>
    </reaction>
</comment>
<reference evidence="13 14" key="1">
    <citation type="submission" date="2021-08" db="EMBL/GenBank/DDBJ databases">
        <title>Shewanella putrefaciens YZ-J, complete genome.</title>
        <authorList>
            <person name="Yi Z."/>
        </authorList>
    </citation>
    <scope>NUCLEOTIDE SEQUENCE [LARGE SCALE GENOMIC DNA]</scope>
    <source>
        <strain evidence="13 14">YZ-J</strain>
    </source>
</reference>
<dbReference type="Gene3D" id="1.10.1040.10">
    <property type="entry name" value="N-(1-d-carboxylethyl)-l-norvaline Dehydrogenase, domain 2"/>
    <property type="match status" value="1"/>
</dbReference>
<evidence type="ECO:0000259" key="12">
    <source>
        <dbReference type="Pfam" id="PF08546"/>
    </source>
</evidence>
<dbReference type="InterPro" id="IPR013752">
    <property type="entry name" value="KPA_reductase"/>
</dbReference>
<dbReference type="Gene3D" id="3.40.50.720">
    <property type="entry name" value="NAD(P)-binding Rossmann-like Domain"/>
    <property type="match status" value="1"/>
</dbReference>
<feature type="domain" description="Ketopantoate reductase C-terminal" evidence="12">
    <location>
        <begin position="187"/>
        <end position="309"/>
    </location>
</feature>
<evidence type="ECO:0000256" key="3">
    <source>
        <dbReference type="ARBA" id="ARBA00013014"/>
    </source>
</evidence>
<dbReference type="InterPro" id="IPR003710">
    <property type="entry name" value="ApbA"/>
</dbReference>
<dbReference type="InterPro" id="IPR036291">
    <property type="entry name" value="NAD(P)-bd_dom_sf"/>
</dbReference>
<keyword evidence="5 10" id="KW-0566">Pantothenate biosynthesis</keyword>
<keyword evidence="7 10" id="KW-0560">Oxidoreductase</keyword>
<name>A0ABX8XE71_SHEPU</name>
<evidence type="ECO:0000259" key="11">
    <source>
        <dbReference type="Pfam" id="PF02558"/>
    </source>
</evidence>
<dbReference type="SUPFAM" id="SSF51735">
    <property type="entry name" value="NAD(P)-binding Rossmann-fold domains"/>
    <property type="match status" value="1"/>
</dbReference>
<dbReference type="InterPro" id="IPR050838">
    <property type="entry name" value="Ketopantoate_reductase"/>
</dbReference>
<dbReference type="PANTHER" id="PTHR43765">
    <property type="entry name" value="2-DEHYDROPANTOATE 2-REDUCTASE-RELATED"/>
    <property type="match status" value="1"/>
</dbReference>
<dbReference type="NCBIfam" id="TIGR00745">
    <property type="entry name" value="apbA_panE"/>
    <property type="match status" value="1"/>
</dbReference>
<evidence type="ECO:0000313" key="13">
    <source>
        <dbReference type="EMBL" id="QYX73529.1"/>
    </source>
</evidence>
<comment type="pathway">
    <text evidence="1 10">Cofactor biosynthesis; (R)-pantothenate biosynthesis; (R)-pantoate from 3-methyl-2-oxobutanoate: step 2/2.</text>
</comment>
<dbReference type="InterPro" id="IPR008927">
    <property type="entry name" value="6-PGluconate_DH-like_C_sf"/>
</dbReference>
<dbReference type="EMBL" id="CP080635">
    <property type="protein sequence ID" value="QYX73529.1"/>
    <property type="molecule type" value="Genomic_DNA"/>
</dbReference>
<dbReference type="RefSeq" id="WP_011918719.1">
    <property type="nucleotide sequence ID" value="NZ_BMPK01000004.1"/>
</dbReference>
<sequence>MNSANIEIAILGAGAVGQLICHQLHTAGNPVGFIGKTTDIVQEQQLSFTALMQPETMVSPPLESHYTVPMFEPKQEALLGIKLIIVCVKAYQVLEAITPLLDKLSSQCHILLLHNGMGSHLALAPLIGSRGLSLGTTSQGVLRQQRWQIKQTGQGLTQIGHYCGKQLDERYRQLLLEAIPNCEWVDNIIPCLWQKLAVNAAINPLTAIYQCPNGMLAEPQFNHIITAILDELVSVAAQDGITLDRKFLQDRVYRVITLTAENFSSMHQDIAHQRRTEIDQINGYICERARVHGLSAAINTEMCKKVKLLEISKPAGQHGQ</sequence>
<keyword evidence="14" id="KW-1185">Reference proteome</keyword>